<dbReference type="Gene3D" id="3.30.43.10">
    <property type="entry name" value="Uridine Diphospho-n-acetylenolpyruvylglucosamine Reductase, domain 2"/>
    <property type="match status" value="1"/>
</dbReference>
<dbReference type="PANTHER" id="PTHR42973:SF39">
    <property type="entry name" value="FAD-BINDING PCMH-TYPE DOMAIN-CONTAINING PROTEIN"/>
    <property type="match status" value="1"/>
</dbReference>
<dbReference type="InterPro" id="IPR006093">
    <property type="entry name" value="Oxy_OxRdtase_FAD_BS"/>
</dbReference>
<dbReference type="InterPro" id="IPR006094">
    <property type="entry name" value="Oxid_FAD_bind_N"/>
</dbReference>
<keyword evidence="4" id="KW-0274">FAD</keyword>
<name>I4YV92_9HYPH</name>
<evidence type="ECO:0000256" key="5">
    <source>
        <dbReference type="ARBA" id="ARBA00023002"/>
    </source>
</evidence>
<feature type="domain" description="FAD-binding PCMH-type" evidence="6">
    <location>
        <begin position="49"/>
        <end position="219"/>
    </location>
</feature>
<dbReference type="InterPro" id="IPR012951">
    <property type="entry name" value="BBE"/>
</dbReference>
<dbReference type="GO" id="GO:0016491">
    <property type="term" value="F:oxidoreductase activity"/>
    <property type="evidence" value="ECO:0007669"/>
    <property type="project" value="UniProtKB-KW"/>
</dbReference>
<dbReference type="InterPro" id="IPR016169">
    <property type="entry name" value="FAD-bd_PCMH_sub2"/>
</dbReference>
<keyword evidence="5" id="KW-0560">Oxidoreductase</keyword>
<dbReference type="Gene3D" id="3.30.465.10">
    <property type="match status" value="1"/>
</dbReference>
<keyword evidence="3" id="KW-0285">Flavoprotein</keyword>
<dbReference type="PANTHER" id="PTHR42973">
    <property type="entry name" value="BINDING OXIDOREDUCTASE, PUTATIVE (AFU_ORTHOLOGUE AFUA_1G17690)-RELATED"/>
    <property type="match status" value="1"/>
</dbReference>
<dbReference type="PROSITE" id="PS00862">
    <property type="entry name" value="OX2_COVAL_FAD"/>
    <property type="match status" value="1"/>
</dbReference>
<dbReference type="PATRIC" id="fig|864069.3.peg.4813"/>
<dbReference type="RefSeq" id="WP_009763934.1">
    <property type="nucleotide sequence ID" value="NZ_CP141048.1"/>
</dbReference>
<gene>
    <name evidence="7" type="ORF">MicloDRAFT_00044590</name>
</gene>
<sequence>MPLETTTLTPSPEMSDQNLIPLRRALRGELVLPSDPSFERARRVWNGLVDKHPAAIVYCAGVQDVVAALSFARDNGMPLSVRSGGHNVAGNSVSAGGLVIDLSRMKNRVVDDERRVAWVEAGLTLAEFDGSTQVCGLATTMGVNGDTGIAGLTLGGGFGKLGRRFGLACDNLLSAEVVTADGRTLHVSSAENPDLFWGLRGGGGNFGIVTSFEYRLHPIGTEVIAGSVTFREAEAQDALKFYREFATKAPDELSLDAALVTSAGERMFSISIFHSGSPAESKAAIAPLLAYARGKAMSERLGKVPYLEVQSSGDALFPRGRRYSWKAQFMRELSDDAIGVLLDVYRKAPNDNALLVLQQVGGAISRVPVSDTAYACRSAEFDCFPIAIWDDPARDEENIGWAREVWAAMRPYSTGAVYVNNLGDEGHDRVKAAYGPNYQRLVDLKNKYDPANVFYLNQNIRPSVGGGPG</sequence>
<dbReference type="Proteomes" id="UP000003947">
    <property type="component" value="Unassembled WGS sequence"/>
</dbReference>
<organism evidence="7 8">
    <name type="scientific">Microvirga lotononidis</name>
    <dbReference type="NCBI Taxonomy" id="864069"/>
    <lineage>
        <taxon>Bacteria</taxon>
        <taxon>Pseudomonadati</taxon>
        <taxon>Pseudomonadota</taxon>
        <taxon>Alphaproteobacteria</taxon>
        <taxon>Hyphomicrobiales</taxon>
        <taxon>Methylobacteriaceae</taxon>
        <taxon>Microvirga</taxon>
    </lineage>
</organism>
<reference evidence="7 8" key="1">
    <citation type="submission" date="2012-02" db="EMBL/GenBank/DDBJ databases">
        <title>Improved High-Quality Draft sequence of Microvirga sp. WSM3557.</title>
        <authorList>
            <consortium name="US DOE Joint Genome Institute"/>
            <person name="Lucas S."/>
            <person name="Han J."/>
            <person name="Lapidus A."/>
            <person name="Cheng J.-F."/>
            <person name="Goodwin L."/>
            <person name="Pitluck S."/>
            <person name="Peters L."/>
            <person name="Zhang X."/>
            <person name="Detter J.C."/>
            <person name="Han C."/>
            <person name="Tapia R."/>
            <person name="Land M."/>
            <person name="Hauser L."/>
            <person name="Kyrpides N."/>
            <person name="Ivanova N."/>
            <person name="Pagani I."/>
            <person name="Brau L."/>
            <person name="Yates R."/>
            <person name="O'Hara G."/>
            <person name="Rui T."/>
            <person name="Howieson J."/>
            <person name="Reeve W."/>
            <person name="Woyke T."/>
        </authorList>
    </citation>
    <scope>NUCLEOTIDE SEQUENCE [LARGE SCALE GENOMIC DNA]</scope>
    <source>
        <strain evidence="7 8">WSM3557</strain>
    </source>
</reference>
<dbReference type="InterPro" id="IPR016166">
    <property type="entry name" value="FAD-bd_PCMH"/>
</dbReference>
<evidence type="ECO:0000256" key="3">
    <source>
        <dbReference type="ARBA" id="ARBA00022630"/>
    </source>
</evidence>
<dbReference type="Pfam" id="PF01565">
    <property type="entry name" value="FAD_binding_4"/>
    <property type="match status" value="1"/>
</dbReference>
<dbReference type="InterPro" id="IPR050416">
    <property type="entry name" value="FAD-linked_Oxidoreductase"/>
</dbReference>
<dbReference type="InterPro" id="IPR036318">
    <property type="entry name" value="FAD-bd_PCMH-like_sf"/>
</dbReference>
<protein>
    <submittedName>
        <fullName evidence="7">FAD/FMN-dependent dehydrogenase</fullName>
    </submittedName>
</protein>
<proteinExistence type="inferred from homology"/>
<dbReference type="Pfam" id="PF08031">
    <property type="entry name" value="BBE"/>
    <property type="match status" value="1"/>
</dbReference>
<evidence type="ECO:0000259" key="6">
    <source>
        <dbReference type="PROSITE" id="PS51387"/>
    </source>
</evidence>
<evidence type="ECO:0000256" key="4">
    <source>
        <dbReference type="ARBA" id="ARBA00022827"/>
    </source>
</evidence>
<dbReference type="InterPro" id="IPR016167">
    <property type="entry name" value="FAD-bd_PCMH_sub1"/>
</dbReference>
<dbReference type="AlphaFoldDB" id="I4YV92"/>
<evidence type="ECO:0000256" key="1">
    <source>
        <dbReference type="ARBA" id="ARBA00001974"/>
    </source>
</evidence>
<dbReference type="SUPFAM" id="SSF56176">
    <property type="entry name" value="FAD-binding/transporter-associated domain-like"/>
    <property type="match status" value="1"/>
</dbReference>
<dbReference type="Gene3D" id="3.40.462.20">
    <property type="match status" value="1"/>
</dbReference>
<evidence type="ECO:0000313" key="7">
    <source>
        <dbReference type="EMBL" id="EIM27884.1"/>
    </source>
</evidence>
<dbReference type="HOGENOM" id="CLU_018354_10_0_5"/>
<dbReference type="GO" id="GO:0071949">
    <property type="term" value="F:FAD binding"/>
    <property type="evidence" value="ECO:0007669"/>
    <property type="project" value="InterPro"/>
</dbReference>
<accession>I4YV92</accession>
<comment type="similarity">
    <text evidence="2">Belongs to the oxygen-dependent FAD-linked oxidoreductase family.</text>
</comment>
<evidence type="ECO:0000256" key="2">
    <source>
        <dbReference type="ARBA" id="ARBA00005466"/>
    </source>
</evidence>
<dbReference type="STRING" id="864069.MicloDRAFT_00044590"/>
<keyword evidence="8" id="KW-1185">Reference proteome</keyword>
<dbReference type="PROSITE" id="PS51387">
    <property type="entry name" value="FAD_PCMH"/>
    <property type="match status" value="1"/>
</dbReference>
<evidence type="ECO:0000313" key="8">
    <source>
        <dbReference type="Proteomes" id="UP000003947"/>
    </source>
</evidence>
<comment type="cofactor">
    <cofactor evidence="1">
        <name>FAD</name>
        <dbReference type="ChEBI" id="CHEBI:57692"/>
    </cofactor>
</comment>
<dbReference type="EMBL" id="JH660645">
    <property type="protein sequence ID" value="EIM27884.1"/>
    <property type="molecule type" value="Genomic_DNA"/>
</dbReference>
<dbReference type="eggNOG" id="COG0277">
    <property type="taxonomic scope" value="Bacteria"/>
</dbReference>